<evidence type="ECO:0008006" key="9">
    <source>
        <dbReference type="Google" id="ProtNLM"/>
    </source>
</evidence>
<dbReference type="PANTHER" id="PTHR43395">
    <property type="entry name" value="SENSOR HISTIDINE KINASE CHEA"/>
    <property type="match status" value="1"/>
</dbReference>
<dbReference type="SUPFAM" id="SSF52172">
    <property type="entry name" value="CheY-like"/>
    <property type="match status" value="1"/>
</dbReference>
<evidence type="ECO:0000313" key="8">
    <source>
        <dbReference type="Proteomes" id="UP000235162"/>
    </source>
</evidence>
<evidence type="ECO:0000256" key="4">
    <source>
        <dbReference type="SAM" id="MobiDB-lite"/>
    </source>
</evidence>
<dbReference type="InterPro" id="IPR011006">
    <property type="entry name" value="CheY-like_superfamily"/>
</dbReference>
<keyword evidence="3" id="KW-0597">Phosphoprotein</keyword>
<feature type="region of interest" description="Disordered" evidence="4">
    <location>
        <begin position="466"/>
        <end position="493"/>
    </location>
</feature>
<dbReference type="PROSITE" id="PS50110">
    <property type="entry name" value="RESPONSE_REGULATORY"/>
    <property type="match status" value="1"/>
</dbReference>
<feature type="domain" description="Response regulatory" evidence="5">
    <location>
        <begin position="794"/>
        <end position="912"/>
    </location>
</feature>
<reference evidence="7 8" key="1">
    <citation type="submission" date="2018-01" db="EMBL/GenBank/DDBJ databases">
        <title>The draft genome sequence of Halioglobus japonicus S1-36.</title>
        <authorList>
            <person name="Du Z.-J."/>
            <person name="Shi M.-J."/>
        </authorList>
    </citation>
    <scope>NUCLEOTIDE SEQUENCE [LARGE SCALE GENOMIC DNA]</scope>
    <source>
        <strain evidence="7 8">S1-36</strain>
    </source>
</reference>
<accession>A0AAP8MG68</accession>
<dbReference type="InterPro" id="IPR008207">
    <property type="entry name" value="Sig_transdc_His_kin_Hpt_dom"/>
</dbReference>
<dbReference type="InterPro" id="IPR001789">
    <property type="entry name" value="Sig_transdc_resp-reg_receiver"/>
</dbReference>
<dbReference type="SUPFAM" id="SSF47226">
    <property type="entry name" value="Histidine-containing phosphotransfer domain, HPT domain"/>
    <property type="match status" value="1"/>
</dbReference>
<dbReference type="GO" id="GO:0000160">
    <property type="term" value="P:phosphorelay signal transduction system"/>
    <property type="evidence" value="ECO:0007669"/>
    <property type="project" value="UniProtKB-KW"/>
</dbReference>
<proteinExistence type="predicted"/>
<dbReference type="GO" id="GO:0004672">
    <property type="term" value="F:protein kinase activity"/>
    <property type="evidence" value="ECO:0007669"/>
    <property type="project" value="UniProtKB-ARBA"/>
</dbReference>
<dbReference type="EMBL" id="PKUR01000001">
    <property type="protein sequence ID" value="PLW87201.1"/>
    <property type="molecule type" value="Genomic_DNA"/>
</dbReference>
<dbReference type="AlphaFoldDB" id="A0AAP8MG68"/>
<dbReference type="PANTHER" id="PTHR43395:SF10">
    <property type="entry name" value="CHEMOTAXIS PROTEIN CHEA"/>
    <property type="match status" value="1"/>
</dbReference>
<keyword evidence="1" id="KW-0902">Two-component regulatory system</keyword>
<dbReference type="Proteomes" id="UP000235162">
    <property type="component" value="Unassembled WGS sequence"/>
</dbReference>
<dbReference type="InterPro" id="IPR036641">
    <property type="entry name" value="HPT_dom_sf"/>
</dbReference>
<feature type="modified residue" description="4-aspartylphosphate" evidence="3">
    <location>
        <position position="845"/>
    </location>
</feature>
<dbReference type="Gene3D" id="1.20.120.160">
    <property type="entry name" value="HPT domain"/>
    <property type="match status" value="1"/>
</dbReference>
<protein>
    <recommendedName>
        <fullName evidence="9">Response regulator</fullName>
    </recommendedName>
</protein>
<dbReference type="CDD" id="cd17546">
    <property type="entry name" value="REC_hyHK_CKI1_RcsC-like"/>
    <property type="match status" value="1"/>
</dbReference>
<evidence type="ECO:0000313" key="7">
    <source>
        <dbReference type="EMBL" id="PLW87201.1"/>
    </source>
</evidence>
<evidence type="ECO:0000259" key="6">
    <source>
        <dbReference type="PROSITE" id="PS50894"/>
    </source>
</evidence>
<evidence type="ECO:0000259" key="5">
    <source>
        <dbReference type="PROSITE" id="PS50110"/>
    </source>
</evidence>
<dbReference type="InterPro" id="IPR051315">
    <property type="entry name" value="Bact_Chemotaxis_CheA"/>
</dbReference>
<gene>
    <name evidence="7" type="ORF">C0029_00975</name>
</gene>
<dbReference type="PROSITE" id="PS50894">
    <property type="entry name" value="HPT"/>
    <property type="match status" value="1"/>
</dbReference>
<organism evidence="7 8">
    <name type="scientific">Halioglobus japonicus</name>
    <dbReference type="NCBI Taxonomy" id="930805"/>
    <lineage>
        <taxon>Bacteria</taxon>
        <taxon>Pseudomonadati</taxon>
        <taxon>Pseudomonadota</taxon>
        <taxon>Gammaproteobacteria</taxon>
        <taxon>Cellvibrionales</taxon>
        <taxon>Halieaceae</taxon>
        <taxon>Halioglobus</taxon>
    </lineage>
</organism>
<comment type="caution">
    <text evidence="7">The sequence shown here is derived from an EMBL/GenBank/DDBJ whole genome shotgun (WGS) entry which is preliminary data.</text>
</comment>
<dbReference type="KEGG" id="hja:BST95_17240"/>
<keyword evidence="8" id="KW-1185">Reference proteome</keyword>
<name>A0AAP8MG68_9GAMM</name>
<evidence type="ECO:0000256" key="1">
    <source>
        <dbReference type="ARBA" id="ARBA00023012"/>
    </source>
</evidence>
<feature type="domain" description="HPt" evidence="6">
    <location>
        <begin position="521"/>
        <end position="625"/>
    </location>
</feature>
<sequence>MHTDENKVGSQDAADGLDSAQEAMVLWLMDELDKDEPTEKLFVVDRQDPVDMSLSAFEAEIAARPMQRGKDGADSFDAYVGEEVVMSSDGASSDIYRDSMDESLSEDLEIEEVMALDFSRDGDVGVFEGKIDVQDGDDILGLEDDDDIGETYLKVKRVKRGDQVDAAPAPVAAEPVEAVAPVNVTEPVEAAPAATEPETLAPAVQVTESAVEQVDEVESAATETEPAADSVEDYIAENPAPVDDEAFDDYLVAGGELGEAQGDIGGLELVAMEPVVDVEPDEPVDLPEEIQEVAELGESILAAVTPLIAPLMEELNMALGARLVAMGRPADSVYADFSMATDESSANLAQQQDYARVMDIFTAIPASLAELTDTQRDAIFLRLCWMDSGEICNNLFRESGERGVIEIDTPPVLRAVDNNVFEESILDDDLDADLAPSGWEPGQEDTDIDALFDEFDGGDDLAAAEPAAESSAVETAPEPTFVAKPEPEPEPQQPAVAAAAPQDAAWCIPAHLSFIPRAPEGANVLENFLDAFAEEGTSEVAALAQILNAWEAELDGDAPTAEIARILHTLKGISNGVGLAGFGTLMENYEILFEGLPAPTGDLAPDYFRIMRAWQEAAAQGVAAIKANRCDIGNVFPYAAMPEEHSAEAAVVVEEALELPEEADTASPEAPPVPEPMADESAAPAELGEMQALTAQETDLRAATTDLFVAIEARLGTLRSLIYAEQNPALQGELDGLAELIAQASRNNASAEALLEQQAVAMQSLGGQTEPAVAVAEPAEPVPPAPQEVVDGVFALVVDDSRTQRMVATSQLGGVGAETETAENGALAIEWLNSTDRLPNIILLDVEMPVKDGIQTLREIRESSRYGHLPVIMVTSRTGAKHRALAEEAGCNGYMGKPFNFRALVGQINELTGQNLEIKG</sequence>
<feature type="compositionally biased region" description="Low complexity" evidence="4">
    <location>
        <begin position="466"/>
        <end position="479"/>
    </location>
</feature>
<dbReference type="Pfam" id="PF00072">
    <property type="entry name" value="Response_reg"/>
    <property type="match status" value="1"/>
</dbReference>
<evidence type="ECO:0000256" key="2">
    <source>
        <dbReference type="PROSITE-ProRule" id="PRU00110"/>
    </source>
</evidence>
<evidence type="ECO:0000256" key="3">
    <source>
        <dbReference type="PROSITE-ProRule" id="PRU00169"/>
    </source>
</evidence>
<dbReference type="Gene3D" id="3.40.50.2300">
    <property type="match status" value="1"/>
</dbReference>
<dbReference type="RefSeq" id="WP_084200698.1">
    <property type="nucleotide sequence ID" value="NZ_BMYL01000001.1"/>
</dbReference>
<dbReference type="SMART" id="SM00448">
    <property type="entry name" value="REC"/>
    <property type="match status" value="1"/>
</dbReference>
<feature type="modified residue" description="Phosphohistidine" evidence="2">
    <location>
        <position position="568"/>
    </location>
</feature>